<name>A0A939K3P4_9BACT</name>
<dbReference type="PANTHER" id="PTHR48079">
    <property type="entry name" value="PROTEIN YEEZ"/>
    <property type="match status" value="1"/>
</dbReference>
<evidence type="ECO:0000313" key="3">
    <source>
        <dbReference type="Proteomes" id="UP000664034"/>
    </source>
</evidence>
<dbReference type="RefSeq" id="WP_207366997.1">
    <property type="nucleotide sequence ID" value="NZ_JAFMYV010000014.1"/>
</dbReference>
<comment type="caution">
    <text evidence="2">The sequence shown here is derived from an EMBL/GenBank/DDBJ whole genome shotgun (WGS) entry which is preliminary data.</text>
</comment>
<reference evidence="2" key="1">
    <citation type="submission" date="2021-03" db="EMBL/GenBank/DDBJ databases">
        <title>Fibrella sp. HMF5335 genome sequencing and assembly.</title>
        <authorList>
            <person name="Kang H."/>
            <person name="Kim H."/>
            <person name="Bae S."/>
            <person name="Joh K."/>
        </authorList>
    </citation>
    <scope>NUCLEOTIDE SEQUENCE</scope>
    <source>
        <strain evidence="2">HMF5335</strain>
    </source>
</reference>
<dbReference type="GO" id="GO:0004029">
    <property type="term" value="F:aldehyde dehydrogenase (NAD+) activity"/>
    <property type="evidence" value="ECO:0007669"/>
    <property type="project" value="TreeGrafter"/>
</dbReference>
<dbReference type="InterPro" id="IPR051783">
    <property type="entry name" value="NAD(P)-dependent_oxidoreduct"/>
</dbReference>
<dbReference type="PANTHER" id="PTHR48079:SF6">
    <property type="entry name" value="NAD(P)-BINDING DOMAIN-CONTAINING PROTEIN-RELATED"/>
    <property type="match status" value="1"/>
</dbReference>
<evidence type="ECO:0000313" key="2">
    <source>
        <dbReference type="EMBL" id="MBO0939472.1"/>
    </source>
</evidence>
<evidence type="ECO:0000259" key="1">
    <source>
        <dbReference type="Pfam" id="PF01370"/>
    </source>
</evidence>
<dbReference type="InterPro" id="IPR001509">
    <property type="entry name" value="Epimerase_deHydtase"/>
</dbReference>
<feature type="domain" description="NAD-dependent epimerase/dehydratase" evidence="1">
    <location>
        <begin position="3"/>
        <end position="162"/>
    </location>
</feature>
<organism evidence="2 3">
    <name type="scientific">Fibrella rubiginis</name>
    <dbReference type="NCBI Taxonomy" id="2817060"/>
    <lineage>
        <taxon>Bacteria</taxon>
        <taxon>Pseudomonadati</taxon>
        <taxon>Bacteroidota</taxon>
        <taxon>Cytophagia</taxon>
        <taxon>Cytophagales</taxon>
        <taxon>Spirosomataceae</taxon>
        <taxon>Fibrella</taxon>
    </lineage>
</organism>
<dbReference type="Proteomes" id="UP000664034">
    <property type="component" value="Unassembled WGS sequence"/>
</dbReference>
<dbReference type="Pfam" id="PF01370">
    <property type="entry name" value="Epimerase"/>
    <property type="match status" value="1"/>
</dbReference>
<gene>
    <name evidence="2" type="ORF">J2I47_23180</name>
</gene>
<sequence>MRIILTGSSGRVGRAIVNALAPQHEVIGIDRSPFSTTRITADFADVALLTKAMDGADAVIHTAALHAPHVGVVPDSEFNRINVEGTRLIIEAAQAAKVRRLVFTSTTALFGKSVEDGTAAWVTDDTVPQPRSIYHHTKLAAEALLQQAANDELAVRVIRMSRCFPEEANLMALYRMARGIDVRDVASAHMAALTNRGPAYQRYIISGVTPFKPDDCQRLVSDPGAVLWERAPTLMRAFQDRGWPLPTSIDRVYAGTEARIHLGWQPHYGFEEVLAQLDRGSLEVLPVGAITMQRNE</sequence>
<dbReference type="Gene3D" id="3.40.50.720">
    <property type="entry name" value="NAD(P)-binding Rossmann-like Domain"/>
    <property type="match status" value="1"/>
</dbReference>
<protein>
    <submittedName>
        <fullName evidence="2">NAD(P)-dependent oxidoreductase</fullName>
    </submittedName>
</protein>
<dbReference type="GO" id="GO:0005737">
    <property type="term" value="C:cytoplasm"/>
    <property type="evidence" value="ECO:0007669"/>
    <property type="project" value="TreeGrafter"/>
</dbReference>
<dbReference type="AlphaFoldDB" id="A0A939K3P4"/>
<proteinExistence type="predicted"/>
<dbReference type="EMBL" id="JAFMYV010000014">
    <property type="protein sequence ID" value="MBO0939472.1"/>
    <property type="molecule type" value="Genomic_DNA"/>
</dbReference>
<dbReference type="InterPro" id="IPR036291">
    <property type="entry name" value="NAD(P)-bd_dom_sf"/>
</dbReference>
<dbReference type="SUPFAM" id="SSF51735">
    <property type="entry name" value="NAD(P)-binding Rossmann-fold domains"/>
    <property type="match status" value="1"/>
</dbReference>
<keyword evidence="3" id="KW-1185">Reference proteome</keyword>
<accession>A0A939K3P4</accession>